<dbReference type="PANTHER" id="PTHR11487:SF0">
    <property type="entry name" value="S-ACYL FATTY ACID SYNTHASE THIOESTERASE, MEDIUM CHAIN"/>
    <property type="match status" value="1"/>
</dbReference>
<evidence type="ECO:0000313" key="7">
    <source>
        <dbReference type="Proteomes" id="UP000240988"/>
    </source>
</evidence>
<dbReference type="InterPro" id="IPR012223">
    <property type="entry name" value="TEII"/>
</dbReference>
<accession>A0A2U3NWR0</accession>
<evidence type="ECO:0000313" key="6">
    <source>
        <dbReference type="EMBL" id="SPM35950.1"/>
    </source>
</evidence>
<evidence type="ECO:0000256" key="1">
    <source>
        <dbReference type="ARBA" id="ARBA00007169"/>
    </source>
</evidence>
<dbReference type="EMBL" id="FUFA01000005">
    <property type="protein sequence ID" value="SPM35950.1"/>
    <property type="molecule type" value="Genomic_DNA"/>
</dbReference>
<organism evidence="6 7">
    <name type="scientific">Mycobacterium rhizamassiliense</name>
    <dbReference type="NCBI Taxonomy" id="1841860"/>
    <lineage>
        <taxon>Bacteria</taxon>
        <taxon>Bacillati</taxon>
        <taxon>Actinomycetota</taxon>
        <taxon>Actinomycetes</taxon>
        <taxon>Mycobacteriales</taxon>
        <taxon>Mycobacteriaceae</taxon>
        <taxon>Mycobacterium</taxon>
    </lineage>
</organism>
<protein>
    <recommendedName>
        <fullName evidence="2">Thioesterase TesA</fullName>
    </recommendedName>
</protein>
<feature type="domain" description="Thioesterase" evidence="5">
    <location>
        <begin position="35"/>
        <end position="255"/>
    </location>
</feature>
<reference evidence="6 7" key="1">
    <citation type="submission" date="2017-01" db="EMBL/GenBank/DDBJ databases">
        <authorList>
            <consortium name="Urmite Genomes"/>
        </authorList>
    </citation>
    <scope>NUCLEOTIDE SEQUENCE [LARGE SCALE GENOMIC DNA]</scope>
    <source>
        <strain evidence="6 7">AB57</strain>
    </source>
</reference>
<evidence type="ECO:0000259" key="5">
    <source>
        <dbReference type="Pfam" id="PF00975"/>
    </source>
</evidence>
<evidence type="ECO:0000256" key="4">
    <source>
        <dbReference type="ARBA" id="ARBA00024293"/>
    </source>
</evidence>
<proteinExistence type="inferred from homology"/>
<dbReference type="GO" id="GO:0008610">
    <property type="term" value="P:lipid biosynthetic process"/>
    <property type="evidence" value="ECO:0007669"/>
    <property type="project" value="TreeGrafter"/>
</dbReference>
<dbReference type="OrthoDB" id="8480037at2"/>
<keyword evidence="3" id="KW-0843">Virulence</keyword>
<dbReference type="RefSeq" id="WP_077088716.1">
    <property type="nucleotide sequence ID" value="NZ_LT721901.1"/>
</dbReference>
<evidence type="ECO:0000256" key="3">
    <source>
        <dbReference type="ARBA" id="ARBA00023026"/>
    </source>
</evidence>
<sequence>MTFQDLVSTPSTFPSWIKRIPGRNAGSSGPSKGAIVVFPHAGAAAASYRALASALAAGADTYIVQYPQRADRLNEPAHETVHDLALGLFEAGPWGSVAPLRLFGHSMGAVVAFEFARVAEERGVAVQKLWASAGPPPCVVAEMPELPTSNDEVLAELADLGGTDPELLADEEFSELLATAMRADYEAFNRYEPSPDIRVGTDIHVLGGRDDHRIAIEVLRLWARHTAGSYELSLYDGGHFYLYDHVDSVAAQVNADA</sequence>
<evidence type="ECO:0000256" key="2">
    <source>
        <dbReference type="ARBA" id="ARBA00015007"/>
    </source>
</evidence>
<dbReference type="Proteomes" id="UP000240988">
    <property type="component" value="Unassembled WGS sequence"/>
</dbReference>
<dbReference type="InterPro" id="IPR029058">
    <property type="entry name" value="AB_hydrolase_fold"/>
</dbReference>
<keyword evidence="7" id="KW-1185">Reference proteome</keyword>
<dbReference type="STRING" id="1841860.GCA_900157375_03788"/>
<dbReference type="Pfam" id="PF00975">
    <property type="entry name" value="Thioesterase"/>
    <property type="match status" value="1"/>
</dbReference>
<dbReference type="SUPFAM" id="SSF53474">
    <property type="entry name" value="alpha/beta-Hydrolases"/>
    <property type="match status" value="1"/>
</dbReference>
<gene>
    <name evidence="6" type="ORF">MRAB57_3786</name>
</gene>
<comment type="catalytic activity">
    <reaction evidence="4">
        <text>a fatty acyl-CoA + H2O = a fatty acid + CoA + H(+)</text>
        <dbReference type="Rhea" id="RHEA:16781"/>
        <dbReference type="ChEBI" id="CHEBI:15377"/>
        <dbReference type="ChEBI" id="CHEBI:15378"/>
        <dbReference type="ChEBI" id="CHEBI:28868"/>
        <dbReference type="ChEBI" id="CHEBI:57287"/>
        <dbReference type="ChEBI" id="CHEBI:77636"/>
    </reaction>
</comment>
<dbReference type="InterPro" id="IPR001031">
    <property type="entry name" value="Thioesterase"/>
</dbReference>
<name>A0A2U3NWR0_9MYCO</name>
<dbReference type="AlphaFoldDB" id="A0A2U3NWR0"/>
<dbReference type="PANTHER" id="PTHR11487">
    <property type="entry name" value="THIOESTERASE"/>
    <property type="match status" value="1"/>
</dbReference>
<comment type="similarity">
    <text evidence="1">Belongs to the thioesterase family.</text>
</comment>
<dbReference type="Gene3D" id="3.40.50.1820">
    <property type="entry name" value="alpha/beta hydrolase"/>
    <property type="match status" value="1"/>
</dbReference>